<evidence type="ECO:0000313" key="3">
    <source>
        <dbReference type="EMBL" id="MCW7555822.1"/>
    </source>
</evidence>
<dbReference type="InterPro" id="IPR050643">
    <property type="entry name" value="Periplasmic_pilus_chap"/>
</dbReference>
<comment type="caution">
    <text evidence="3">The sequence shown here is derived from an EMBL/GenBank/DDBJ whole genome shotgun (WGS) entry which is preliminary data.</text>
</comment>
<dbReference type="InterPro" id="IPR016147">
    <property type="entry name" value="Pili_assmbl_chaperone_N"/>
</dbReference>
<feature type="chain" id="PRO_5046703767" evidence="1">
    <location>
        <begin position="30"/>
        <end position="243"/>
    </location>
</feature>
<feature type="domain" description="Pili assembly chaperone N-terminal" evidence="2">
    <location>
        <begin position="42"/>
        <end position="156"/>
    </location>
</feature>
<keyword evidence="1" id="KW-0732">Signal</keyword>
<dbReference type="Pfam" id="PF00345">
    <property type="entry name" value="PapD_N"/>
    <property type="match status" value="1"/>
</dbReference>
<dbReference type="Gene3D" id="2.60.40.10">
    <property type="entry name" value="Immunoglobulins"/>
    <property type="match status" value="1"/>
</dbReference>
<keyword evidence="4" id="KW-1185">Reference proteome</keyword>
<gene>
    <name evidence="3" type="ORF">NX722_24985</name>
</gene>
<dbReference type="EMBL" id="JAPFCC010000001">
    <property type="protein sequence ID" value="MCW7555822.1"/>
    <property type="molecule type" value="Genomic_DNA"/>
</dbReference>
<accession>A0ABT3N2H3</accession>
<organism evidence="3 4">
    <name type="scientific">Endozoicomonas gorgoniicola</name>
    <dbReference type="NCBI Taxonomy" id="1234144"/>
    <lineage>
        <taxon>Bacteria</taxon>
        <taxon>Pseudomonadati</taxon>
        <taxon>Pseudomonadota</taxon>
        <taxon>Gammaproteobacteria</taxon>
        <taxon>Oceanospirillales</taxon>
        <taxon>Endozoicomonadaceae</taxon>
        <taxon>Endozoicomonas</taxon>
    </lineage>
</organism>
<dbReference type="InterPro" id="IPR013783">
    <property type="entry name" value="Ig-like_fold"/>
</dbReference>
<evidence type="ECO:0000259" key="2">
    <source>
        <dbReference type="Pfam" id="PF00345"/>
    </source>
</evidence>
<name>A0ABT3N2H3_9GAMM</name>
<reference evidence="3 4" key="1">
    <citation type="submission" date="2022-10" db="EMBL/GenBank/DDBJ databases">
        <title>High-quality genome sequences of two octocoral-associated bacteria, Endozoicomonas euniceicola EF212 and Endozoicomonas gorgoniicola PS125.</title>
        <authorList>
            <person name="Chiou Y.-J."/>
            <person name="Chen Y.-H."/>
        </authorList>
    </citation>
    <scope>NUCLEOTIDE SEQUENCE [LARGE SCALE GENOMIC DNA]</scope>
    <source>
        <strain evidence="3 4">PS125</strain>
    </source>
</reference>
<dbReference type="PANTHER" id="PTHR30251:SF4">
    <property type="entry name" value="SLR1668 PROTEIN"/>
    <property type="match status" value="1"/>
</dbReference>
<protein>
    <submittedName>
        <fullName evidence="3">Fimbria/pilus periplasmic chaperone</fullName>
    </submittedName>
</protein>
<sequence>MEVRKKTGLVVALLVTLKATLLASPFASANMLLDRMIVYFEPGKQPRQDIRVTNVSDDNLFLQTEIYKVVNPGAENEERIRITNPDEMKLLATPQKSIVAPGGRRTVRLVSLETPKETEDVYRITFRPVTGDVEANQNAIQLLIAYQALIFIRPEKPVYELVAKREGDKVTFTNKGNSNVILRNGEQCASAEGEDDCVEITSGGRIYAGQSLTLDLPGKGKLVRFGMFDGTREQRREFTFPLK</sequence>
<evidence type="ECO:0000313" key="4">
    <source>
        <dbReference type="Proteomes" id="UP001209854"/>
    </source>
</evidence>
<feature type="signal peptide" evidence="1">
    <location>
        <begin position="1"/>
        <end position="29"/>
    </location>
</feature>
<proteinExistence type="predicted"/>
<dbReference type="Proteomes" id="UP001209854">
    <property type="component" value="Unassembled WGS sequence"/>
</dbReference>
<dbReference type="PANTHER" id="PTHR30251">
    <property type="entry name" value="PILUS ASSEMBLY CHAPERONE"/>
    <property type="match status" value="1"/>
</dbReference>
<evidence type="ECO:0000256" key="1">
    <source>
        <dbReference type="SAM" id="SignalP"/>
    </source>
</evidence>
<dbReference type="InterPro" id="IPR008962">
    <property type="entry name" value="PapD-like_sf"/>
</dbReference>
<dbReference type="SUPFAM" id="SSF49354">
    <property type="entry name" value="PapD-like"/>
    <property type="match status" value="1"/>
</dbReference>
<dbReference type="RefSeq" id="WP_262565562.1">
    <property type="nucleotide sequence ID" value="NZ_JAPFCC010000001.1"/>
</dbReference>